<evidence type="ECO:0000256" key="1">
    <source>
        <dbReference type="SAM" id="MobiDB-lite"/>
    </source>
</evidence>
<comment type="caution">
    <text evidence="2">The sequence shown here is derived from an EMBL/GenBank/DDBJ whole genome shotgun (WGS) entry which is preliminary data.</text>
</comment>
<feature type="non-terminal residue" evidence="2">
    <location>
        <position position="441"/>
    </location>
</feature>
<dbReference type="AlphaFoldDB" id="A0AA38FKG1"/>
<reference evidence="2 3" key="1">
    <citation type="journal article" date="2021" name="Nat. Plants">
        <title>The Taxus genome provides insights into paclitaxel biosynthesis.</title>
        <authorList>
            <person name="Xiong X."/>
            <person name="Gou J."/>
            <person name="Liao Q."/>
            <person name="Li Y."/>
            <person name="Zhou Q."/>
            <person name="Bi G."/>
            <person name="Li C."/>
            <person name="Du R."/>
            <person name="Wang X."/>
            <person name="Sun T."/>
            <person name="Guo L."/>
            <person name="Liang H."/>
            <person name="Lu P."/>
            <person name="Wu Y."/>
            <person name="Zhang Z."/>
            <person name="Ro D.K."/>
            <person name="Shang Y."/>
            <person name="Huang S."/>
            <person name="Yan J."/>
        </authorList>
    </citation>
    <scope>NUCLEOTIDE SEQUENCE [LARGE SCALE GENOMIC DNA]</scope>
    <source>
        <strain evidence="2">Ta-2019</strain>
    </source>
</reference>
<dbReference type="EMBL" id="JAHRHJ020000008">
    <property type="protein sequence ID" value="KAH9305536.1"/>
    <property type="molecule type" value="Genomic_DNA"/>
</dbReference>
<organism evidence="2 3">
    <name type="scientific">Taxus chinensis</name>
    <name type="common">Chinese yew</name>
    <name type="synonym">Taxus wallichiana var. chinensis</name>
    <dbReference type="NCBI Taxonomy" id="29808"/>
    <lineage>
        <taxon>Eukaryota</taxon>
        <taxon>Viridiplantae</taxon>
        <taxon>Streptophyta</taxon>
        <taxon>Embryophyta</taxon>
        <taxon>Tracheophyta</taxon>
        <taxon>Spermatophyta</taxon>
        <taxon>Pinopsida</taxon>
        <taxon>Pinidae</taxon>
        <taxon>Conifers II</taxon>
        <taxon>Cupressales</taxon>
        <taxon>Taxaceae</taxon>
        <taxon>Taxus</taxon>
    </lineage>
</organism>
<keyword evidence="3" id="KW-1185">Reference proteome</keyword>
<dbReference type="Proteomes" id="UP000824469">
    <property type="component" value="Unassembled WGS sequence"/>
</dbReference>
<gene>
    <name evidence="2" type="ORF">KI387_009940</name>
</gene>
<feature type="non-terminal residue" evidence="2">
    <location>
        <position position="1"/>
    </location>
</feature>
<accession>A0AA38FKG1</accession>
<protein>
    <submittedName>
        <fullName evidence="2">Uncharacterized protein</fullName>
    </submittedName>
</protein>
<name>A0AA38FKG1_TAXCH</name>
<feature type="region of interest" description="Disordered" evidence="1">
    <location>
        <begin position="369"/>
        <end position="441"/>
    </location>
</feature>
<evidence type="ECO:0000313" key="3">
    <source>
        <dbReference type="Proteomes" id="UP000824469"/>
    </source>
</evidence>
<proteinExistence type="predicted"/>
<sequence length="441" mass="49156">YYCCELLSLDRDSLRPIYLRVFVSLLCNASSSAAASARSWSFLRQMQGSQHLFSSMSATVEDLISFSLGHLYRCLYNLVRLVEAIKIANMVAGVPLDAFPQLFVSSLVRKMSGLQKLFEILLLKSYEETCSKTEDVMNSLMKPVGSMPSAKTYLFPLVPQKRPNFSGNLKQMPIKAIRDSLTLEIPSINLRKSQSNHPFPYPEYIFEHSDTPLAHEKAENPLILLCFLFLSDLNSITWICNKDQMFTFSSKLPYRLEYRGALNYSVKLSQHYINCSQTCPPFFGPIQPVRTCIWSEPIHFGLCRLWLLLPNLALCVEQKTTSRFFFKRFQAKRKNVDVRGNDVTLVSCLLNFLKKSVLKMVAPRSSYAKALSTKSNPNQGGDHESHSKGGDAAGRGSAVDSKEGDAAGGGSTHALAQPIFLSHGGNNGGTKTPGMDTYIGK</sequence>
<evidence type="ECO:0000313" key="2">
    <source>
        <dbReference type="EMBL" id="KAH9305536.1"/>
    </source>
</evidence>